<dbReference type="AlphaFoldDB" id="B1BZE3"/>
<dbReference type="HOGENOM" id="CLU_3060287_0_0_9"/>
<dbReference type="Proteomes" id="UP000004910">
    <property type="component" value="Unassembled WGS sequence"/>
</dbReference>
<organism evidence="1 2">
    <name type="scientific">Thomasclavelia spiroformis DSM 1552</name>
    <dbReference type="NCBI Taxonomy" id="428126"/>
    <lineage>
        <taxon>Bacteria</taxon>
        <taxon>Bacillati</taxon>
        <taxon>Bacillota</taxon>
        <taxon>Erysipelotrichia</taxon>
        <taxon>Erysipelotrichales</taxon>
        <taxon>Coprobacillaceae</taxon>
        <taxon>Thomasclavelia</taxon>
    </lineage>
</organism>
<reference evidence="1" key="2">
    <citation type="submission" date="2014-06" db="EMBL/GenBank/DDBJ databases">
        <title>Draft genome sequence of Clostridium spiroforme (DSM 1552).</title>
        <authorList>
            <person name="Sudarsanam P."/>
            <person name="Ley R."/>
            <person name="Guruge J."/>
            <person name="Turnbaugh P.J."/>
            <person name="Mahowald M."/>
            <person name="Liep D."/>
            <person name="Gordon J."/>
        </authorList>
    </citation>
    <scope>NUCLEOTIDE SEQUENCE</scope>
    <source>
        <strain evidence="1">DSM 1552</strain>
    </source>
</reference>
<evidence type="ECO:0000313" key="1">
    <source>
        <dbReference type="EMBL" id="EDS75790.1"/>
    </source>
</evidence>
<reference evidence="1" key="1">
    <citation type="submission" date="2008-02" db="EMBL/GenBank/DDBJ databases">
        <authorList>
            <person name="Fulton L."/>
            <person name="Clifton S."/>
            <person name="Fulton B."/>
            <person name="Xu J."/>
            <person name="Minx P."/>
            <person name="Pepin K.H."/>
            <person name="Johnson M."/>
            <person name="Thiruvilangam P."/>
            <person name="Bhonagiri V."/>
            <person name="Nash W.E."/>
            <person name="Mardis E.R."/>
            <person name="Wilson R.K."/>
        </authorList>
    </citation>
    <scope>NUCLEOTIDE SEQUENCE [LARGE SCALE GENOMIC DNA]</scope>
    <source>
        <strain evidence="1">DSM 1552</strain>
    </source>
</reference>
<proteinExistence type="predicted"/>
<dbReference type="STRING" id="428126.CLOSPI_00319"/>
<protein>
    <submittedName>
        <fullName evidence="1">Uncharacterized protein</fullName>
    </submittedName>
</protein>
<dbReference type="EMBL" id="ABIK02000004">
    <property type="protein sequence ID" value="EDS75790.1"/>
    <property type="molecule type" value="Genomic_DNA"/>
</dbReference>
<gene>
    <name evidence="1" type="ORF">CLOSPI_00319</name>
</gene>
<evidence type="ECO:0000313" key="2">
    <source>
        <dbReference type="Proteomes" id="UP000004910"/>
    </source>
</evidence>
<accession>B1BZE3</accession>
<keyword evidence="2" id="KW-1185">Reference proteome</keyword>
<sequence>MLNNFDVASDFIFQNIIIVFVKSQVHTPEISRFFILYEKIKMINIINKGYSKM</sequence>
<name>B1BZE3_9FIRM</name>
<comment type="caution">
    <text evidence="1">The sequence shown here is derived from an EMBL/GenBank/DDBJ whole genome shotgun (WGS) entry which is preliminary data.</text>
</comment>